<dbReference type="Gene3D" id="6.10.360.10">
    <property type="match status" value="1"/>
</dbReference>
<feature type="region of interest" description="Disordered" evidence="10">
    <location>
        <begin position="155"/>
        <end position="300"/>
    </location>
</feature>
<evidence type="ECO:0000256" key="2">
    <source>
        <dbReference type="ARBA" id="ARBA00011216"/>
    </source>
</evidence>
<reference evidence="12" key="1">
    <citation type="submission" date="2025-08" db="UniProtKB">
        <authorList>
            <consortium name="RefSeq"/>
        </authorList>
    </citation>
    <scope>IDENTIFICATION</scope>
    <source>
        <tissue evidence="12">Blood</tissue>
    </source>
</reference>
<sequence length="325" mass="35325">MAEEVPIASCAPECNGNVIPERGPLQAIGIIDEIAKSVGTVPYANAETGPDTPLTKETQKENRNSVAEKTIRGSSDGEKQCEGKVQCLSLLQYLGRKAGSPRALGPATLRGARDVRAQGALHQEIRDNPMVLHTEKIPLGAGTRSSDAFPWRKMLNLDPDVSGPGEAGVPGRRGERQEARSTAPAEAGRSGCAAEEAEESPAAGAPTPEAKEHTEDEVWLEEGDNATEEEEEEDTEEDEVQLIEIKKENSEESCLKKQENGKEVSPPTSPTCNSQPEKPGEQPGVGKKNDISRHSYSRYNTISYRKIRKGNTKQRIDEFESMMHL</sequence>
<comment type="subcellular location">
    <subcellularLocation>
        <location evidence="1">Cytoplasm</location>
        <location evidence="1">Cytoskeleton</location>
    </subcellularLocation>
</comment>
<keyword evidence="6" id="KW-0206">Cytoskeleton</keyword>
<evidence type="ECO:0000256" key="1">
    <source>
        <dbReference type="ARBA" id="ARBA00004245"/>
    </source>
</evidence>
<feature type="compositionally biased region" description="Basic and acidic residues" evidence="10">
    <location>
        <begin position="244"/>
        <end position="262"/>
    </location>
</feature>
<evidence type="ECO:0000256" key="9">
    <source>
        <dbReference type="ARBA" id="ARBA00031224"/>
    </source>
</evidence>
<dbReference type="GeneID" id="106486541"/>
<dbReference type="Pfam" id="PF20491">
    <property type="entry name" value="Ermin"/>
    <property type="match status" value="1"/>
</dbReference>
<feature type="region of interest" description="Disordered" evidence="10">
    <location>
        <begin position="43"/>
        <end position="78"/>
    </location>
</feature>
<evidence type="ECO:0000256" key="6">
    <source>
        <dbReference type="ARBA" id="ARBA00023212"/>
    </source>
</evidence>
<evidence type="ECO:0000313" key="12">
    <source>
        <dbReference type="RefSeq" id="XP_067154741.1"/>
    </source>
</evidence>
<evidence type="ECO:0000256" key="10">
    <source>
        <dbReference type="SAM" id="MobiDB-lite"/>
    </source>
</evidence>
<dbReference type="RefSeq" id="XP_067154741.1">
    <property type="nucleotide sequence ID" value="XM_067298640.1"/>
</dbReference>
<protein>
    <recommendedName>
        <fullName evidence="8">Ermin</fullName>
    </recommendedName>
    <alternativeName>
        <fullName evidence="9">Juxtanodin</fullName>
    </alternativeName>
</protein>
<evidence type="ECO:0000256" key="8">
    <source>
        <dbReference type="ARBA" id="ARBA00026168"/>
    </source>
</evidence>
<dbReference type="PANTHER" id="PTHR47137">
    <property type="entry name" value="ERMIN"/>
    <property type="match status" value="1"/>
</dbReference>
<accession>A0ABM4EPW9</accession>
<keyword evidence="5" id="KW-0009">Actin-binding</keyword>
<dbReference type="SUPFAM" id="SSF48678">
    <property type="entry name" value="Moesin tail domain"/>
    <property type="match status" value="1"/>
</dbReference>
<evidence type="ECO:0000256" key="4">
    <source>
        <dbReference type="ARBA" id="ARBA00022553"/>
    </source>
</evidence>
<keyword evidence="4" id="KW-0597">Phosphoprotein</keyword>
<evidence type="ECO:0000313" key="11">
    <source>
        <dbReference type="Proteomes" id="UP001652627"/>
    </source>
</evidence>
<gene>
    <name evidence="12" type="primary">ERMN</name>
</gene>
<dbReference type="Proteomes" id="UP001652627">
    <property type="component" value="Chromosome 6"/>
</dbReference>
<dbReference type="InterPro" id="IPR045346">
    <property type="entry name" value="Ermin"/>
</dbReference>
<proteinExistence type="predicted"/>
<name>A0ABM4EPW9_9AVES</name>
<evidence type="ECO:0000256" key="3">
    <source>
        <dbReference type="ARBA" id="ARBA00022490"/>
    </source>
</evidence>
<organism evidence="11 12">
    <name type="scientific">Apteryx mantelli</name>
    <name type="common">North Island brown kiwi</name>
    <dbReference type="NCBI Taxonomy" id="2696672"/>
    <lineage>
        <taxon>Eukaryota</taxon>
        <taxon>Metazoa</taxon>
        <taxon>Chordata</taxon>
        <taxon>Craniata</taxon>
        <taxon>Vertebrata</taxon>
        <taxon>Euteleostomi</taxon>
        <taxon>Archelosauria</taxon>
        <taxon>Archosauria</taxon>
        <taxon>Dinosauria</taxon>
        <taxon>Saurischia</taxon>
        <taxon>Theropoda</taxon>
        <taxon>Coelurosauria</taxon>
        <taxon>Aves</taxon>
        <taxon>Palaeognathae</taxon>
        <taxon>Apterygiformes</taxon>
        <taxon>Apterygidae</taxon>
        <taxon>Apteryx</taxon>
    </lineage>
</organism>
<feature type="compositionally biased region" description="Basic and acidic residues" evidence="10">
    <location>
        <begin position="69"/>
        <end position="78"/>
    </location>
</feature>
<comment type="function">
    <text evidence="7">Plays a role in cytoskeletal rearrangements during the late wrapping and/or compaction phases of myelinogenesis as well as in maintenance and stability of myelin sheath in the adult. May play an important role in late-stage oligodendroglia maturation, myelin/Ranvier node formation during CNS development, and in the maintenance and plasticity of related structures in the mature CNS.</text>
</comment>
<feature type="compositionally biased region" description="Acidic residues" evidence="10">
    <location>
        <begin position="217"/>
        <end position="241"/>
    </location>
</feature>
<keyword evidence="11" id="KW-1185">Reference proteome</keyword>
<feature type="compositionally biased region" description="Low complexity" evidence="10">
    <location>
        <begin position="185"/>
        <end position="208"/>
    </location>
</feature>
<dbReference type="PANTHER" id="PTHR47137:SF1">
    <property type="entry name" value="ERMIN"/>
    <property type="match status" value="1"/>
</dbReference>
<keyword evidence="3" id="KW-0963">Cytoplasm</keyword>
<comment type="subunit">
    <text evidence="2">Binds actin.</text>
</comment>
<evidence type="ECO:0000256" key="5">
    <source>
        <dbReference type="ARBA" id="ARBA00023203"/>
    </source>
</evidence>
<dbReference type="InterPro" id="IPR008954">
    <property type="entry name" value="Moesin_tail_sf"/>
</dbReference>
<evidence type="ECO:0000256" key="7">
    <source>
        <dbReference type="ARBA" id="ARBA00025213"/>
    </source>
</evidence>